<sequence>MRVLALGMNHVGSTPLIPQKTVSIIFAVKKYFELLSGRAVEVGRFQIMLLAISRSPILCQYPPKPHYSCYFSAANVPYCKPFGIQCDISTVVLGPSIGKFLIPYFQRTMSQAYP</sequence>
<evidence type="ECO:0000313" key="1">
    <source>
        <dbReference type="EMBL" id="GFS72771.1"/>
    </source>
</evidence>
<organism evidence="1 2">
    <name type="scientific">Nephila pilipes</name>
    <name type="common">Giant wood spider</name>
    <name type="synonym">Nephila maculata</name>
    <dbReference type="NCBI Taxonomy" id="299642"/>
    <lineage>
        <taxon>Eukaryota</taxon>
        <taxon>Metazoa</taxon>
        <taxon>Ecdysozoa</taxon>
        <taxon>Arthropoda</taxon>
        <taxon>Chelicerata</taxon>
        <taxon>Arachnida</taxon>
        <taxon>Araneae</taxon>
        <taxon>Araneomorphae</taxon>
        <taxon>Entelegynae</taxon>
        <taxon>Araneoidea</taxon>
        <taxon>Nephilidae</taxon>
        <taxon>Nephila</taxon>
    </lineage>
</organism>
<gene>
    <name evidence="1" type="ORF">NPIL_330531</name>
</gene>
<dbReference type="Proteomes" id="UP000887013">
    <property type="component" value="Unassembled WGS sequence"/>
</dbReference>
<dbReference type="AlphaFoldDB" id="A0A8X6T4G0"/>
<keyword evidence="2" id="KW-1185">Reference proteome</keyword>
<comment type="caution">
    <text evidence="1">The sequence shown here is derived from an EMBL/GenBank/DDBJ whole genome shotgun (WGS) entry which is preliminary data.</text>
</comment>
<accession>A0A8X6T4G0</accession>
<protein>
    <submittedName>
        <fullName evidence="1">Uncharacterized protein</fullName>
    </submittedName>
</protein>
<reference evidence="1" key="1">
    <citation type="submission" date="2020-08" db="EMBL/GenBank/DDBJ databases">
        <title>Multicomponent nature underlies the extraordinary mechanical properties of spider dragline silk.</title>
        <authorList>
            <person name="Kono N."/>
            <person name="Nakamura H."/>
            <person name="Mori M."/>
            <person name="Yoshida Y."/>
            <person name="Ohtoshi R."/>
            <person name="Malay A.D."/>
            <person name="Moran D.A.P."/>
            <person name="Tomita M."/>
            <person name="Numata K."/>
            <person name="Arakawa K."/>
        </authorList>
    </citation>
    <scope>NUCLEOTIDE SEQUENCE</scope>
</reference>
<name>A0A8X6T4G0_NEPPI</name>
<evidence type="ECO:0000313" key="2">
    <source>
        <dbReference type="Proteomes" id="UP000887013"/>
    </source>
</evidence>
<dbReference type="EMBL" id="BMAW01049851">
    <property type="protein sequence ID" value="GFS72771.1"/>
    <property type="molecule type" value="Genomic_DNA"/>
</dbReference>
<proteinExistence type="predicted"/>